<name>A0A9P4PDD2_9PLEO</name>
<dbReference type="OrthoDB" id="3778180at2759"/>
<dbReference type="EMBL" id="MU001505">
    <property type="protein sequence ID" value="KAF2441792.1"/>
    <property type="molecule type" value="Genomic_DNA"/>
</dbReference>
<keyword evidence="2" id="KW-1185">Reference proteome</keyword>
<comment type="caution">
    <text evidence="1">The sequence shown here is derived from an EMBL/GenBank/DDBJ whole genome shotgun (WGS) entry which is preliminary data.</text>
</comment>
<gene>
    <name evidence="1" type="ORF">P171DRAFT_365299</name>
</gene>
<dbReference type="AlphaFoldDB" id="A0A9P4PDD2"/>
<proteinExistence type="predicted"/>
<dbReference type="Proteomes" id="UP000799764">
    <property type="component" value="Unassembled WGS sequence"/>
</dbReference>
<feature type="non-terminal residue" evidence="1">
    <location>
        <position position="273"/>
    </location>
</feature>
<evidence type="ECO:0000313" key="1">
    <source>
        <dbReference type="EMBL" id="KAF2441792.1"/>
    </source>
</evidence>
<protein>
    <submittedName>
        <fullName evidence="1">Uncharacterized protein</fullName>
    </submittedName>
</protein>
<sequence>MKPTLPVQSFSTVPSSFRPSFTGRRIRGPPNILKVYFIPTRYQVHNSSIIHSQKQDGGFFQHPALVVARDRKRRTADFYAMTSYPPKTIQDLNMYLRLGDTTVDEGPNTLKLAANSDKMPRTSYLNLDQRFTIEWDYLNEMPWGVDVNVGPEERKKLDFKIGQLEAQQNRYIYKPLPASFHDVAAGTVVMLSNPPNSNTLGAPIMILVNNFPYFRFLRVKLQADNASFCLGGVPKYNIGQEYCLRLSRNAEHDVHGKPVLLFEHGSPELREAS</sequence>
<accession>A0A9P4PDD2</accession>
<evidence type="ECO:0000313" key="2">
    <source>
        <dbReference type="Proteomes" id="UP000799764"/>
    </source>
</evidence>
<reference evidence="1" key="1">
    <citation type="journal article" date="2020" name="Stud. Mycol.">
        <title>101 Dothideomycetes genomes: a test case for predicting lifestyles and emergence of pathogens.</title>
        <authorList>
            <person name="Haridas S."/>
            <person name="Albert R."/>
            <person name="Binder M."/>
            <person name="Bloem J."/>
            <person name="Labutti K."/>
            <person name="Salamov A."/>
            <person name="Andreopoulos B."/>
            <person name="Baker S."/>
            <person name="Barry K."/>
            <person name="Bills G."/>
            <person name="Bluhm B."/>
            <person name="Cannon C."/>
            <person name="Castanera R."/>
            <person name="Culley D."/>
            <person name="Daum C."/>
            <person name="Ezra D."/>
            <person name="Gonzalez J."/>
            <person name="Henrissat B."/>
            <person name="Kuo A."/>
            <person name="Liang C."/>
            <person name="Lipzen A."/>
            <person name="Lutzoni F."/>
            <person name="Magnuson J."/>
            <person name="Mondo S."/>
            <person name="Nolan M."/>
            <person name="Ohm R."/>
            <person name="Pangilinan J."/>
            <person name="Park H.-J."/>
            <person name="Ramirez L."/>
            <person name="Alfaro M."/>
            <person name="Sun H."/>
            <person name="Tritt A."/>
            <person name="Yoshinaga Y."/>
            <person name="Zwiers L.-H."/>
            <person name="Turgeon B."/>
            <person name="Goodwin S."/>
            <person name="Spatafora J."/>
            <person name="Crous P."/>
            <person name="Grigoriev I."/>
        </authorList>
    </citation>
    <scope>NUCLEOTIDE SEQUENCE</scope>
    <source>
        <strain evidence="1">CBS 690.94</strain>
    </source>
</reference>
<organism evidence="1 2">
    <name type="scientific">Karstenula rhodostoma CBS 690.94</name>
    <dbReference type="NCBI Taxonomy" id="1392251"/>
    <lineage>
        <taxon>Eukaryota</taxon>
        <taxon>Fungi</taxon>
        <taxon>Dikarya</taxon>
        <taxon>Ascomycota</taxon>
        <taxon>Pezizomycotina</taxon>
        <taxon>Dothideomycetes</taxon>
        <taxon>Pleosporomycetidae</taxon>
        <taxon>Pleosporales</taxon>
        <taxon>Massarineae</taxon>
        <taxon>Didymosphaeriaceae</taxon>
        <taxon>Karstenula</taxon>
    </lineage>
</organism>